<sequence length="766" mass="84537">MLDIGSSDTLKYDFGGRSYTIQIYKDNQDAKKYYVVPQPQFAIAASGLPEFSLRQFKNGKGVSGQCNFQTVLQTPPGAIEAVQRKFGNDIRIGGWDWTLGTTWFNYQYPDDNEQMRSYSAVAWPSLAPTTGDIGQASARASFSISLPDQAAVAAFITAFGSSGGGGTYDVQYQMHVPGSLPGVSVTVGFDSSAAYQYEQTIHIDKNVWGSETSRTVDVKQYLSQSQAGTIDYIWGKIDPMSAQGQAITNWAQQTLQNAVTQSVNSTIAMMQTNNPSGNDYTFSMSQVSSFSYTNTQNTVVDWIAQSSTLLPAFSKDVWDRVYEVVDYSPLSVVFQLTNVDLISAGVASVQVLAQSPSGNDSETLTKDTTSWIFKRPAVTNPDGSPNLRYSYKYIVTYTDKTSYESPTIQRDAAVEGQASVTFNAGSLAALAVTFETSGIQFGTSEQSVRQVQVDFVFVNTNVAPGQAAEAKTKSYVFHANEEKWPVSFLTALPYTTNYTYSVLYVMGDGSRVTLAPSQPINDNSVQIGSPLALQQVTLYPVWAKDMENVYVSAYYVDPDNSVSVQGNVWQVEKKGDSITPWKFLAPNNKNAYCDVTVQYVDDGEIVSYPTPLYVPQRQPINVTAKQTPFMVTIDPSLIQWNLYDMVKIDVYLLNATGQPIKQHPFQFLKGTGSQYYSFMLDGQVPSLTWYYSGAYYPKDASPVVIQQTKMTSALLVLPRMWSNKQVLANERPYLVPQEHAHAIEAAHLRLLTGINLADEEELASVK</sequence>
<gene>
    <name evidence="1" type="ORF">BK658_06340</name>
</gene>
<evidence type="ECO:0000313" key="1">
    <source>
        <dbReference type="EMBL" id="RON02480.1"/>
    </source>
</evidence>
<dbReference type="AlphaFoldDB" id="A0A423GX66"/>
<dbReference type="Proteomes" id="UP000284684">
    <property type="component" value="Unassembled WGS sequence"/>
</dbReference>
<protein>
    <submittedName>
        <fullName evidence="1">Uncharacterized protein</fullName>
    </submittedName>
</protein>
<proteinExistence type="predicted"/>
<comment type="caution">
    <text evidence="1">The sequence shown here is derived from an EMBL/GenBank/DDBJ whole genome shotgun (WGS) entry which is preliminary data.</text>
</comment>
<reference evidence="1 2" key="1">
    <citation type="submission" date="2016-10" db="EMBL/GenBank/DDBJ databases">
        <title>Comparative genome analysis of multiple Pseudomonas spp. focuses on biocontrol and plant growth promoting traits.</title>
        <authorList>
            <person name="Tao X.-Y."/>
            <person name="Taylor C.G."/>
        </authorList>
    </citation>
    <scope>NUCLEOTIDE SEQUENCE [LARGE SCALE GENOMIC DNA]</scope>
    <source>
        <strain evidence="1 2">37D10</strain>
    </source>
</reference>
<name>A0A423GX66_9PSED</name>
<dbReference type="EMBL" id="MOBI01000007">
    <property type="protein sequence ID" value="RON02480.1"/>
    <property type="molecule type" value="Genomic_DNA"/>
</dbReference>
<organism evidence="1 2">
    <name type="scientific">Pseudomonas brassicacearum</name>
    <dbReference type="NCBI Taxonomy" id="930166"/>
    <lineage>
        <taxon>Bacteria</taxon>
        <taxon>Pseudomonadati</taxon>
        <taxon>Pseudomonadota</taxon>
        <taxon>Gammaproteobacteria</taxon>
        <taxon>Pseudomonadales</taxon>
        <taxon>Pseudomonadaceae</taxon>
        <taxon>Pseudomonas</taxon>
    </lineage>
</organism>
<evidence type="ECO:0000313" key="2">
    <source>
        <dbReference type="Proteomes" id="UP000284684"/>
    </source>
</evidence>
<dbReference type="RefSeq" id="WP_123581605.1">
    <property type="nucleotide sequence ID" value="NZ_MOBI01000007.1"/>
</dbReference>
<accession>A0A423GX66</accession>